<feature type="region of interest" description="Disordered" evidence="5">
    <location>
        <begin position="107"/>
        <end position="131"/>
    </location>
</feature>
<gene>
    <name evidence="7" type="ORF">SI65_08304</name>
</gene>
<reference evidence="7 8" key="1">
    <citation type="journal article" date="2016" name="BMC Genomics">
        <title>Comparative genomic and transcriptomic analyses of the Fuzhuan brick tea-fermentation fungus Aspergillus cristatus.</title>
        <authorList>
            <person name="Ge Y."/>
            <person name="Wang Y."/>
            <person name="Liu Y."/>
            <person name="Tan Y."/>
            <person name="Ren X."/>
            <person name="Zhang X."/>
            <person name="Hyde K.D."/>
            <person name="Liu Y."/>
            <person name="Liu Z."/>
        </authorList>
    </citation>
    <scope>NUCLEOTIDE SEQUENCE [LARGE SCALE GENOMIC DNA]</scope>
    <source>
        <strain evidence="7 8">GZAAS20.1005</strain>
    </source>
</reference>
<dbReference type="PROSITE" id="PS50053">
    <property type="entry name" value="UBIQUITIN_2"/>
    <property type="match status" value="1"/>
</dbReference>
<evidence type="ECO:0000256" key="3">
    <source>
        <dbReference type="ARBA" id="ARBA00022989"/>
    </source>
</evidence>
<accession>A0A1E3B5Q9</accession>
<evidence type="ECO:0000256" key="5">
    <source>
        <dbReference type="SAM" id="MobiDB-lite"/>
    </source>
</evidence>
<keyword evidence="4" id="KW-0472">Membrane</keyword>
<feature type="compositionally biased region" description="Low complexity" evidence="5">
    <location>
        <begin position="114"/>
        <end position="125"/>
    </location>
</feature>
<dbReference type="Pfam" id="PF00240">
    <property type="entry name" value="ubiquitin"/>
    <property type="match status" value="1"/>
</dbReference>
<dbReference type="InterPro" id="IPR029071">
    <property type="entry name" value="Ubiquitin-like_domsf"/>
</dbReference>
<sequence length="665" mass="73338">MTSSAFPEGGPVPSEQSESAPANIALHVLSPSLPPPSRFTLNNLPRSTTVADLKTRISQSIPSQPSSVNQRLIYRGKPLMNQNETLQTILEPPDESEYSIHLVLPPAPAPSAPSPADLPSAAPAPTQEAVGGAPIDTMRNPFSAVNANRFAAPNFPHVQGIRFRGNVPTPSRASDADLAHLRPTIEAIRRQVEQLERGGNQQARPVSQATATNPFGSHVQSPSFPQQAAWQRMSHGFSNPSISAIPQHPSSVITTTSSLHFTMPSTMPSTTSSTARSSVAESDLTDFTDNQQLQLQILRHQIALGEDQLSRGIAPSFDHVVRLRTQLFQILDDQYRNPLARRDGSVESLLTRVSNMYNRADQLRILQARASISLQNNLGNSVLNPDHSTAPLYLLSSPDGHQSLITSPGGTGSIQAALRTAHMPTSTTPAPTIGQAPEAHAQPNPAVMENVVRQAVLNHQLHNQDHQIGLARTIRRMWLFIRLYFFCYMFSEPGTWTRIFFVCLAAIISLLSDTGVPQQLHSMFVAPVQRHMEGVIQIPRLRRPSASQNAADRTRQPTRNNHREAQPTGLRHNVRRAERSLLFFMASLIPGVSERYVEVNNAVEAENAQREREEEENRRRQEEATQADADADNAHQETVNPHAHPERTVTNANERYTAIPQEEDR</sequence>
<proteinExistence type="predicted"/>
<keyword evidence="8" id="KW-1185">Reference proteome</keyword>
<dbReference type="STRING" id="573508.A0A1E3B5Q9"/>
<feature type="region of interest" description="Disordered" evidence="5">
    <location>
        <begin position="1"/>
        <end position="22"/>
    </location>
</feature>
<comment type="caution">
    <text evidence="7">The sequence shown here is derived from an EMBL/GenBank/DDBJ whole genome shotgun (WGS) entry which is preliminary data.</text>
</comment>
<dbReference type="SUPFAM" id="SSF54236">
    <property type="entry name" value="Ubiquitin-like"/>
    <property type="match status" value="1"/>
</dbReference>
<feature type="compositionally biased region" description="Low complexity" evidence="5">
    <location>
        <begin position="263"/>
        <end position="274"/>
    </location>
</feature>
<evidence type="ECO:0000256" key="4">
    <source>
        <dbReference type="ARBA" id="ARBA00023136"/>
    </source>
</evidence>
<protein>
    <recommendedName>
        <fullName evidence="6">Ubiquitin-like domain-containing protein</fullName>
    </recommendedName>
</protein>
<dbReference type="InterPro" id="IPR000626">
    <property type="entry name" value="Ubiquitin-like_dom"/>
</dbReference>
<dbReference type="OrthoDB" id="21589at2759"/>
<feature type="domain" description="Ubiquitin-like" evidence="6">
    <location>
        <begin position="22"/>
        <end position="104"/>
    </location>
</feature>
<organism evidence="7 8">
    <name type="scientific">Aspergillus cristatus</name>
    <name type="common">Chinese Fuzhuan brick tea-fermentation fungus</name>
    <name type="synonym">Eurotium cristatum</name>
    <dbReference type="NCBI Taxonomy" id="573508"/>
    <lineage>
        <taxon>Eukaryota</taxon>
        <taxon>Fungi</taxon>
        <taxon>Dikarya</taxon>
        <taxon>Ascomycota</taxon>
        <taxon>Pezizomycotina</taxon>
        <taxon>Eurotiomycetes</taxon>
        <taxon>Eurotiomycetidae</taxon>
        <taxon>Eurotiales</taxon>
        <taxon>Aspergillaceae</taxon>
        <taxon>Aspergillus</taxon>
        <taxon>Aspergillus subgen. Aspergillus</taxon>
    </lineage>
</organism>
<dbReference type="Proteomes" id="UP000094569">
    <property type="component" value="Unassembled WGS sequence"/>
</dbReference>
<evidence type="ECO:0000256" key="2">
    <source>
        <dbReference type="ARBA" id="ARBA00022692"/>
    </source>
</evidence>
<evidence type="ECO:0000259" key="6">
    <source>
        <dbReference type="PROSITE" id="PS50053"/>
    </source>
</evidence>
<dbReference type="VEuPathDB" id="FungiDB:SI65_08304"/>
<dbReference type="AlphaFoldDB" id="A0A1E3B5Q9"/>
<dbReference type="PANTHER" id="PTHR12943">
    <property type="entry name" value="HOMOCYSTEINE-RESPONSIVE ENDOPLASMIC RETICULUM-RESIDENT UNIQUITIN-LIKE DOMAIN HERPUD PROTEIN FAMILY MEMBER"/>
    <property type="match status" value="1"/>
</dbReference>
<feature type="region of interest" description="Disordered" evidence="5">
    <location>
        <begin position="263"/>
        <end position="282"/>
    </location>
</feature>
<evidence type="ECO:0000313" key="8">
    <source>
        <dbReference type="Proteomes" id="UP000094569"/>
    </source>
</evidence>
<feature type="compositionally biased region" description="Polar residues" evidence="5">
    <location>
        <begin position="199"/>
        <end position="229"/>
    </location>
</feature>
<dbReference type="GO" id="GO:0016020">
    <property type="term" value="C:membrane"/>
    <property type="evidence" value="ECO:0007669"/>
    <property type="project" value="UniProtKB-SubCell"/>
</dbReference>
<evidence type="ECO:0000256" key="1">
    <source>
        <dbReference type="ARBA" id="ARBA00004370"/>
    </source>
</evidence>
<dbReference type="EMBL" id="JXNT01000012">
    <property type="protein sequence ID" value="ODM16305.1"/>
    <property type="molecule type" value="Genomic_DNA"/>
</dbReference>
<comment type="subcellular location">
    <subcellularLocation>
        <location evidence="1">Membrane</location>
    </subcellularLocation>
</comment>
<dbReference type="PANTHER" id="PTHR12943:SF27">
    <property type="entry name" value="HOMOCYSTEINE-INDUCED ENDOPLASMIC RETICULUM PROTEIN, ISOFORM A"/>
    <property type="match status" value="1"/>
</dbReference>
<feature type="region of interest" description="Disordered" evidence="5">
    <location>
        <begin position="196"/>
        <end position="229"/>
    </location>
</feature>
<keyword evidence="3" id="KW-1133">Transmembrane helix</keyword>
<name>A0A1E3B5Q9_ASPCR</name>
<dbReference type="GO" id="GO:0030968">
    <property type="term" value="P:endoplasmic reticulum unfolded protein response"/>
    <property type="evidence" value="ECO:0007669"/>
    <property type="project" value="TreeGrafter"/>
</dbReference>
<feature type="region of interest" description="Disordered" evidence="5">
    <location>
        <begin position="539"/>
        <end position="572"/>
    </location>
</feature>
<feature type="compositionally biased region" description="Basic and acidic residues" evidence="5">
    <location>
        <begin position="607"/>
        <end position="623"/>
    </location>
</feature>
<dbReference type="InterPro" id="IPR039751">
    <property type="entry name" value="HERPUD1/2"/>
</dbReference>
<dbReference type="Gene3D" id="3.10.20.90">
    <property type="entry name" value="Phosphatidylinositol 3-kinase Catalytic Subunit, Chain A, domain 1"/>
    <property type="match status" value="1"/>
</dbReference>
<feature type="region of interest" description="Disordered" evidence="5">
    <location>
        <begin position="605"/>
        <end position="665"/>
    </location>
</feature>
<evidence type="ECO:0000313" key="7">
    <source>
        <dbReference type="EMBL" id="ODM16305.1"/>
    </source>
</evidence>
<keyword evidence="2" id="KW-0812">Transmembrane</keyword>